<dbReference type="EMBL" id="LWSA01000196">
    <property type="protein sequence ID" value="OCX70508.1"/>
    <property type="molecule type" value="Genomic_DNA"/>
</dbReference>
<dbReference type="GO" id="GO:0035438">
    <property type="term" value="F:cyclic-di-GMP binding"/>
    <property type="evidence" value="ECO:0007669"/>
    <property type="project" value="InterPro"/>
</dbReference>
<dbReference type="SUPFAM" id="SSF141371">
    <property type="entry name" value="PilZ domain-like"/>
    <property type="match status" value="1"/>
</dbReference>
<reference evidence="2 4" key="1">
    <citation type="journal article" date="2016" name="Int. J. Mol. Sci.">
        <title>Comparative genomics of the extreme acidophile Acidithiobacillus thiooxidans reveals intraspecific divergence and niche adaptation.</title>
        <authorList>
            <person name="Zhang X."/>
            <person name="Feng X."/>
            <person name="Tao J."/>
            <person name="Ma L."/>
            <person name="Xiao Y."/>
            <person name="Liang Y."/>
            <person name="Liu X."/>
            <person name="Yin H."/>
        </authorList>
    </citation>
    <scope>NUCLEOTIDE SEQUENCE [LARGE SCALE GENOMIC DNA]</scope>
    <source>
        <strain evidence="3 4">A02</strain>
        <strain evidence="2">DXS-W</strain>
    </source>
</reference>
<dbReference type="Proteomes" id="UP000094893">
    <property type="component" value="Unassembled WGS sequence"/>
</dbReference>
<dbReference type="STRING" id="930.GCA_002079865_03328"/>
<evidence type="ECO:0000259" key="1">
    <source>
        <dbReference type="Pfam" id="PF07238"/>
    </source>
</evidence>
<dbReference type="Proteomes" id="UP000095008">
    <property type="component" value="Unassembled WGS sequence"/>
</dbReference>
<dbReference type="Pfam" id="PF07238">
    <property type="entry name" value="PilZ"/>
    <property type="match status" value="1"/>
</dbReference>
<name>A0A1C2HXP4_ACITH</name>
<organism evidence="2 5">
    <name type="scientific">Acidithiobacillus thiooxidans</name>
    <name type="common">Thiobacillus thiooxidans</name>
    <dbReference type="NCBI Taxonomy" id="930"/>
    <lineage>
        <taxon>Bacteria</taxon>
        <taxon>Pseudomonadati</taxon>
        <taxon>Pseudomonadota</taxon>
        <taxon>Acidithiobacillia</taxon>
        <taxon>Acidithiobacillales</taxon>
        <taxon>Acidithiobacillaceae</taxon>
        <taxon>Acidithiobacillus</taxon>
    </lineage>
</organism>
<keyword evidence="5" id="KW-1185">Reference proteome</keyword>
<comment type="caution">
    <text evidence="2">The sequence shown here is derived from an EMBL/GenBank/DDBJ whole genome shotgun (WGS) entry which is preliminary data.</text>
</comment>
<dbReference type="Gene3D" id="2.40.10.220">
    <property type="entry name" value="predicted glycosyltransferase like domains"/>
    <property type="match status" value="1"/>
</dbReference>
<dbReference type="InterPro" id="IPR012349">
    <property type="entry name" value="Split_barrel_FMN-bd"/>
</dbReference>
<dbReference type="Gene3D" id="2.30.110.10">
    <property type="entry name" value="Electron Transport, Fmn-binding Protein, Chain A"/>
    <property type="match status" value="1"/>
</dbReference>
<feature type="domain" description="PilZ" evidence="1">
    <location>
        <begin position="118"/>
        <end position="228"/>
    </location>
</feature>
<gene>
    <name evidence="2" type="ORF">A6M23_18065</name>
    <name evidence="3" type="ORF">A6P07_14160</name>
</gene>
<dbReference type="OrthoDB" id="5296475at2"/>
<dbReference type="RefSeq" id="WP_010639905.1">
    <property type="nucleotide sequence ID" value="NZ_JABBDT010000051.1"/>
</dbReference>
<dbReference type="eggNOG" id="COG5581">
    <property type="taxonomic scope" value="Bacteria"/>
</dbReference>
<dbReference type="AlphaFoldDB" id="A0A1C2HXP4"/>
<sequence>MTEQIHEMRRHLFSERFRVTASVKASGILENVWREHIFCTLWLDDQSQSYNTLLLNIKSESELHIDVPLNFPKQIEAGLQVTVLSRVDGVISGFRSQILRQEESDIVLHYPDAIYQLQRRQLFRVPPTVQDPDEVEIYRQGALMVSGRMQDISAGGIRIMSRCPKDLPFQPSEILSQLVFKIRDSDPLHMPAVIRFVDNHVAGATGVILGVEFQNPPAADQEKVAQYVQTRDREILRMLGIGLRSSGKQQPSSWGGKIKSWWKS</sequence>
<dbReference type="InterPro" id="IPR009875">
    <property type="entry name" value="PilZ_domain"/>
</dbReference>
<accession>A0A1C2HXP4</accession>
<proteinExistence type="predicted"/>
<evidence type="ECO:0000313" key="5">
    <source>
        <dbReference type="Proteomes" id="UP000095008"/>
    </source>
</evidence>
<evidence type="ECO:0000313" key="4">
    <source>
        <dbReference type="Proteomes" id="UP000094893"/>
    </source>
</evidence>
<protein>
    <recommendedName>
        <fullName evidence="1">PilZ domain-containing protein</fullName>
    </recommendedName>
</protein>
<evidence type="ECO:0000313" key="3">
    <source>
        <dbReference type="EMBL" id="OCX70508.1"/>
    </source>
</evidence>
<dbReference type="EMBL" id="LWRY01000261">
    <property type="protein sequence ID" value="OCX68531.1"/>
    <property type="molecule type" value="Genomic_DNA"/>
</dbReference>
<evidence type="ECO:0000313" key="2">
    <source>
        <dbReference type="EMBL" id="OCX68531.1"/>
    </source>
</evidence>